<dbReference type="InterPro" id="IPR051450">
    <property type="entry name" value="Gfo/Idh/MocA_Oxidoreductases"/>
</dbReference>
<accession>A0A1K1QCB4</accession>
<dbReference type="InterPro" id="IPR036291">
    <property type="entry name" value="NAD(P)-bd_dom_sf"/>
</dbReference>
<dbReference type="SUPFAM" id="SSF51735">
    <property type="entry name" value="NAD(P)-binding Rossmann-fold domains"/>
    <property type="match status" value="1"/>
</dbReference>
<evidence type="ECO:0000259" key="1">
    <source>
        <dbReference type="Pfam" id="PF01408"/>
    </source>
</evidence>
<sequence>MIHKLISGGVSFFIIFMLYVPPVFGQEKLLRVAVAGMSHDHIHVLLQQYKQKRVVITGIAEPDKTRIANLRKHYMLPDSLFYDTVAEMLSATRPDVVLAYNPISEHVSVAEACLPQKIPLMVEKPLAITNKQARKISDLSKRYGTPVFTNYETTWYGSNHALKQHLEQSGSGPLKRMIAKDGHQGPREIGCSEIFLDWLTDPEKNGGGALIDFGCYGANLMTWLMNGERPVAVTAVTRQVKPAVYPDVDDDATILLEYKNGATGIIEASWNWPYGIKSFEVYGTQLSLHATDANTLIRAESIENVQKLQVSDAYFKDQIAYLEAVFTGEAVTKNDLSSLENNLIVVEILQAARQSAKEGKRIVL</sequence>
<reference evidence="3 4" key="1">
    <citation type="submission" date="2016-11" db="EMBL/GenBank/DDBJ databases">
        <authorList>
            <person name="Jaros S."/>
            <person name="Januszkiewicz K."/>
            <person name="Wedrychowicz H."/>
        </authorList>
    </citation>
    <scope>NUCLEOTIDE SEQUENCE [LARGE SCALE GENOMIC DNA]</scope>
    <source>
        <strain evidence="3 4">CGMCC 1.12145</strain>
    </source>
</reference>
<dbReference type="EMBL" id="FPJE01000012">
    <property type="protein sequence ID" value="SFW57576.1"/>
    <property type="molecule type" value="Genomic_DNA"/>
</dbReference>
<keyword evidence="4" id="KW-1185">Reference proteome</keyword>
<dbReference type="InterPro" id="IPR055170">
    <property type="entry name" value="GFO_IDH_MocA-like_dom"/>
</dbReference>
<dbReference type="Pfam" id="PF01408">
    <property type="entry name" value="GFO_IDH_MocA"/>
    <property type="match status" value="1"/>
</dbReference>
<dbReference type="RefSeq" id="WP_072317670.1">
    <property type="nucleotide sequence ID" value="NZ_FPJE01000012.1"/>
</dbReference>
<dbReference type="InterPro" id="IPR000683">
    <property type="entry name" value="Gfo/Idh/MocA-like_OxRdtase_N"/>
</dbReference>
<gene>
    <name evidence="3" type="ORF">SAMN02927921_02461</name>
</gene>
<dbReference type="PANTHER" id="PTHR43377:SF1">
    <property type="entry name" value="BILIVERDIN REDUCTASE A"/>
    <property type="match status" value="1"/>
</dbReference>
<dbReference type="OrthoDB" id="9815825at2"/>
<dbReference type="PANTHER" id="PTHR43377">
    <property type="entry name" value="BILIVERDIN REDUCTASE A"/>
    <property type="match status" value="1"/>
</dbReference>
<feature type="domain" description="GFO/IDH/MocA-like oxidoreductase" evidence="2">
    <location>
        <begin position="184"/>
        <end position="288"/>
    </location>
</feature>
<name>A0A1K1QCB4_9FLAO</name>
<organism evidence="3 4">
    <name type="scientific">Sinomicrobium oceani</name>
    <dbReference type="NCBI Taxonomy" id="1150368"/>
    <lineage>
        <taxon>Bacteria</taxon>
        <taxon>Pseudomonadati</taxon>
        <taxon>Bacteroidota</taxon>
        <taxon>Flavobacteriia</taxon>
        <taxon>Flavobacteriales</taxon>
        <taxon>Flavobacteriaceae</taxon>
        <taxon>Sinomicrobium</taxon>
    </lineage>
</organism>
<dbReference type="Pfam" id="PF22725">
    <property type="entry name" value="GFO_IDH_MocA_C3"/>
    <property type="match status" value="1"/>
</dbReference>
<dbReference type="Proteomes" id="UP000182248">
    <property type="component" value="Unassembled WGS sequence"/>
</dbReference>
<evidence type="ECO:0000313" key="4">
    <source>
        <dbReference type="Proteomes" id="UP000182248"/>
    </source>
</evidence>
<dbReference type="GO" id="GO:0000166">
    <property type="term" value="F:nucleotide binding"/>
    <property type="evidence" value="ECO:0007669"/>
    <property type="project" value="InterPro"/>
</dbReference>
<dbReference type="Gene3D" id="3.30.360.10">
    <property type="entry name" value="Dihydrodipicolinate Reductase, domain 2"/>
    <property type="match status" value="1"/>
</dbReference>
<evidence type="ECO:0000259" key="2">
    <source>
        <dbReference type="Pfam" id="PF22725"/>
    </source>
</evidence>
<dbReference type="STRING" id="1150368.SAMN02927921_02461"/>
<dbReference type="AlphaFoldDB" id="A0A1K1QCB4"/>
<evidence type="ECO:0000313" key="3">
    <source>
        <dbReference type="EMBL" id="SFW57576.1"/>
    </source>
</evidence>
<dbReference type="SUPFAM" id="SSF55347">
    <property type="entry name" value="Glyceraldehyde-3-phosphate dehydrogenase-like, C-terminal domain"/>
    <property type="match status" value="1"/>
</dbReference>
<protein>
    <submittedName>
        <fullName evidence="3">Predicted dehydrogenase</fullName>
    </submittedName>
</protein>
<feature type="domain" description="Gfo/Idh/MocA-like oxidoreductase N-terminal" evidence="1">
    <location>
        <begin position="31"/>
        <end position="151"/>
    </location>
</feature>
<dbReference type="Gene3D" id="3.40.50.720">
    <property type="entry name" value="NAD(P)-binding Rossmann-like Domain"/>
    <property type="match status" value="1"/>
</dbReference>
<proteinExistence type="predicted"/>